<name>A0A8J7RNE3_9BACT</name>
<feature type="domain" description="Secretion system C-terminal sorting" evidence="1">
    <location>
        <begin position="1123"/>
        <end position="1193"/>
    </location>
</feature>
<dbReference type="NCBIfam" id="TIGR04183">
    <property type="entry name" value="Por_Secre_tail"/>
    <property type="match status" value="1"/>
</dbReference>
<gene>
    <name evidence="2" type="ORF">NATSA_11200</name>
</gene>
<dbReference type="SUPFAM" id="SSF75011">
    <property type="entry name" value="3-carboxy-cis,cis-mucoante lactonizing enzyme"/>
    <property type="match status" value="1"/>
</dbReference>
<dbReference type="InterPro" id="IPR026444">
    <property type="entry name" value="Secre_tail"/>
</dbReference>
<dbReference type="EMBL" id="JAFIDN010000009">
    <property type="protein sequence ID" value="MBP3193233.1"/>
    <property type="molecule type" value="Genomic_DNA"/>
</dbReference>
<reference evidence="2" key="1">
    <citation type="submission" date="2021-02" db="EMBL/GenBank/DDBJ databases">
        <title>Natronogracilivirga saccharolytica gen. nov. sp. nov. a new anaerobic, haloalkiliphilic carbohydrate-fermenting bacterium from soda lake and proposing of Cyclonatronumiaceae fam. nov. in the phylum Balneolaeota.</title>
        <authorList>
            <person name="Zhilina T.N."/>
            <person name="Sorokin D.Y."/>
            <person name="Zavarzina D.G."/>
            <person name="Toshchakov S.V."/>
            <person name="Kublanov I.V."/>
        </authorList>
    </citation>
    <scope>NUCLEOTIDE SEQUENCE</scope>
    <source>
        <strain evidence="2">Z-1702</strain>
    </source>
</reference>
<dbReference type="RefSeq" id="WP_210512684.1">
    <property type="nucleotide sequence ID" value="NZ_JAFIDN010000009.1"/>
</dbReference>
<sequence length="1201" mass="130855">MNRIIQKLLLFGIVFGLLSIAGLNRAGAQSVLDGPNWQTIEEEVDWLSDSANETRGIAVNPETGHVLVATRADGDQIVVLDSEDGSEVGELDLTGVEGGMFAINRIDVSDDGQIFVGNFSLNGPEYRIYRWEDEEAEPAMVFDGNPIGDRVGDGFGVIGTGDDVRVYASGTFSDQLAEFTWNADEGELDDPEVITMPYEDNANASVIDAPGEDAIWINGRDAPIVKMDRDGNVLAEIGDDVIAEGNGELELIENGDEQFLVTGIRAPEDNVFSVIDISDLNAPLVVAVTEDLTVNPNDFRVADVGFDPATSTLTFLVTNSGLFNFTFDADDILTDELLGSYHIPQGDEPRGFESLQEAFDTLNAVGTNGPVTFYITDDLDESYNELALVDADVTENSPLLITPAPGAYPTITVADTVGVEGGGAGITLFNTGYVTIDGSGNNDVNNNDNNNNGNNDNANNRNLTILEQDGVTERMISVLGGSPEVTIENVIFESATGDVHTGIRSRRNDADSAVPTDLLVRNNLFGSPDYPFAEGVQLLGSADNLNHGLVYHNEIYASARAITTFYNIDNEYVGNHIELHNVAEDRAYNTGIYMVLMDGETVVRENNIARLAVNASDTTAYAGSIVTNFNSGTITVANNLFGGELVNEGDLQDNNFYGIVINNAGSVADMNVYHNTFRFTGNPDVNISAAVGFDAGIEASGESYDFRNNIVHNEIENDRALAIEWLAGAGQFSSNYNNLVVADEDAHVAQLGEERFETLADWAMETGNDQRSASVVVEFEDIDNWRLAGESVGDVNLAGTPIEDVTTDFDGNPRDEANPYMGAFEGDIILVPEPDIRAFALLEPEDGTGINLEDIDGDIEISWEFPQSTIAWSRYNGELLDDQFAHIGDGESGDGRYIGTENDVDAWLQTPLLENPDTLSFWASTFSNATVLDMVIEISDDGHEWEELKTLEAEDGGTGDINVDWSFHQIAIEREGEYYVRFSQEGDVEGSFYLDDVMVNSYTFTGEVVVDEDFEAWDSFRSMDFTWHLDIAGSDFDDPELSLPADRGGEANSLTLTAGQVDGALEDLGVDGGETFSGSWTVTAELADWTERAEEPFALDITRMVPTDSEVDRAYDFALNQNYPNPFNPTTNIEFTIPETMDVRLDVYSVTGERVATLVNEQREAGVHTVEFDATRLASGIYLYRVTAGEFVKTRQMTLIK</sequence>
<dbReference type="Gene3D" id="2.60.120.200">
    <property type="match status" value="1"/>
</dbReference>
<evidence type="ECO:0000313" key="3">
    <source>
        <dbReference type="Proteomes" id="UP000673975"/>
    </source>
</evidence>
<comment type="caution">
    <text evidence="2">The sequence shown here is derived from an EMBL/GenBank/DDBJ whole genome shotgun (WGS) entry which is preliminary data.</text>
</comment>
<organism evidence="2 3">
    <name type="scientific">Natronogracilivirga saccharolytica</name>
    <dbReference type="NCBI Taxonomy" id="2812953"/>
    <lineage>
        <taxon>Bacteria</taxon>
        <taxon>Pseudomonadati</taxon>
        <taxon>Balneolota</taxon>
        <taxon>Balneolia</taxon>
        <taxon>Balneolales</taxon>
        <taxon>Cyclonatronaceae</taxon>
        <taxon>Natronogracilivirga</taxon>
    </lineage>
</organism>
<keyword evidence="3" id="KW-1185">Reference proteome</keyword>
<proteinExistence type="predicted"/>
<dbReference type="AlphaFoldDB" id="A0A8J7RNE3"/>
<dbReference type="Pfam" id="PF18962">
    <property type="entry name" value="Por_Secre_tail"/>
    <property type="match status" value="1"/>
</dbReference>
<dbReference type="SUPFAM" id="SSF51126">
    <property type="entry name" value="Pectin lyase-like"/>
    <property type="match status" value="1"/>
</dbReference>
<dbReference type="Proteomes" id="UP000673975">
    <property type="component" value="Unassembled WGS sequence"/>
</dbReference>
<evidence type="ECO:0000313" key="2">
    <source>
        <dbReference type="EMBL" id="MBP3193233.1"/>
    </source>
</evidence>
<dbReference type="InterPro" id="IPR011050">
    <property type="entry name" value="Pectin_lyase_fold/virulence"/>
</dbReference>
<dbReference type="Gene3D" id="2.60.40.4070">
    <property type="match status" value="1"/>
</dbReference>
<accession>A0A8J7RNE3</accession>
<protein>
    <submittedName>
        <fullName evidence="2">T9SS type A sorting domain-containing protein</fullName>
    </submittedName>
</protein>
<evidence type="ECO:0000259" key="1">
    <source>
        <dbReference type="Pfam" id="PF18962"/>
    </source>
</evidence>